<evidence type="ECO:0000313" key="2">
    <source>
        <dbReference type="Proteomes" id="UP000805193"/>
    </source>
</evidence>
<sequence>MCITSPDTAAEVVPEREEPSAVTAKEGSPTESEAATAGASPDASLVVARVRPRFPLPAAGALVLLFSAYLQTLGPLSQ</sequence>
<comment type="caution">
    <text evidence="1">The sequence shown here is derived from an EMBL/GenBank/DDBJ whole genome shotgun (WGS) entry which is preliminary data.</text>
</comment>
<dbReference type="Proteomes" id="UP000805193">
    <property type="component" value="Unassembled WGS sequence"/>
</dbReference>
<gene>
    <name evidence="1" type="ORF">HPB47_008606</name>
</gene>
<evidence type="ECO:0000313" key="1">
    <source>
        <dbReference type="EMBL" id="KAG0414259.1"/>
    </source>
</evidence>
<proteinExistence type="predicted"/>
<organism evidence="1 2">
    <name type="scientific">Ixodes persulcatus</name>
    <name type="common">Taiga tick</name>
    <dbReference type="NCBI Taxonomy" id="34615"/>
    <lineage>
        <taxon>Eukaryota</taxon>
        <taxon>Metazoa</taxon>
        <taxon>Ecdysozoa</taxon>
        <taxon>Arthropoda</taxon>
        <taxon>Chelicerata</taxon>
        <taxon>Arachnida</taxon>
        <taxon>Acari</taxon>
        <taxon>Parasitiformes</taxon>
        <taxon>Ixodida</taxon>
        <taxon>Ixodoidea</taxon>
        <taxon>Ixodidae</taxon>
        <taxon>Ixodinae</taxon>
        <taxon>Ixodes</taxon>
    </lineage>
</organism>
<dbReference type="EMBL" id="JABSTQ010011192">
    <property type="protein sequence ID" value="KAG0414259.1"/>
    <property type="molecule type" value="Genomic_DNA"/>
</dbReference>
<name>A0AC60P4G1_IXOPE</name>
<accession>A0AC60P4G1</accession>
<protein>
    <submittedName>
        <fullName evidence="1">Uncharacterized protein</fullName>
    </submittedName>
</protein>
<keyword evidence="2" id="KW-1185">Reference proteome</keyword>
<reference evidence="1 2" key="1">
    <citation type="journal article" date="2020" name="Cell">
        <title>Large-Scale Comparative Analyses of Tick Genomes Elucidate Their Genetic Diversity and Vector Capacities.</title>
        <authorList>
            <consortium name="Tick Genome and Microbiome Consortium (TIGMIC)"/>
            <person name="Jia N."/>
            <person name="Wang J."/>
            <person name="Shi W."/>
            <person name="Du L."/>
            <person name="Sun Y."/>
            <person name="Zhan W."/>
            <person name="Jiang J.F."/>
            <person name="Wang Q."/>
            <person name="Zhang B."/>
            <person name="Ji P."/>
            <person name="Bell-Sakyi L."/>
            <person name="Cui X.M."/>
            <person name="Yuan T.T."/>
            <person name="Jiang B.G."/>
            <person name="Yang W.F."/>
            <person name="Lam T.T."/>
            <person name="Chang Q.C."/>
            <person name="Ding S.J."/>
            <person name="Wang X.J."/>
            <person name="Zhu J.G."/>
            <person name="Ruan X.D."/>
            <person name="Zhao L."/>
            <person name="Wei J.T."/>
            <person name="Ye R.Z."/>
            <person name="Que T.C."/>
            <person name="Du C.H."/>
            <person name="Zhou Y.H."/>
            <person name="Cheng J.X."/>
            <person name="Dai P.F."/>
            <person name="Guo W.B."/>
            <person name="Han X.H."/>
            <person name="Huang E.J."/>
            <person name="Li L.F."/>
            <person name="Wei W."/>
            <person name="Gao Y.C."/>
            <person name="Liu J.Z."/>
            <person name="Shao H.Z."/>
            <person name="Wang X."/>
            <person name="Wang C.C."/>
            <person name="Yang T.C."/>
            <person name="Huo Q.B."/>
            <person name="Li W."/>
            <person name="Chen H.Y."/>
            <person name="Chen S.E."/>
            <person name="Zhou L.G."/>
            <person name="Ni X.B."/>
            <person name="Tian J.H."/>
            <person name="Sheng Y."/>
            <person name="Liu T."/>
            <person name="Pan Y.S."/>
            <person name="Xia L.Y."/>
            <person name="Li J."/>
            <person name="Zhao F."/>
            <person name="Cao W.C."/>
        </authorList>
    </citation>
    <scope>NUCLEOTIDE SEQUENCE [LARGE SCALE GENOMIC DNA]</scope>
    <source>
        <strain evidence="1">Iper-2018</strain>
    </source>
</reference>